<feature type="domain" description="Proteasome alpha-type subunits" evidence="8">
    <location>
        <begin position="8"/>
        <end position="30"/>
    </location>
</feature>
<dbReference type="OMA" id="YGYDMPV"/>
<dbReference type="InterPro" id="IPR023332">
    <property type="entry name" value="Proteasome_alpha-type"/>
</dbReference>
<keyword evidence="4 7" id="KW-0539">Nucleus</keyword>
<evidence type="ECO:0000313" key="9">
    <source>
        <dbReference type="EMBL" id="CAD8272733.1"/>
    </source>
</evidence>
<dbReference type="Gene3D" id="3.60.20.10">
    <property type="entry name" value="Glutamine Phosphoribosylpyrophosphate, subunit 1, domain 1"/>
    <property type="match status" value="1"/>
</dbReference>
<dbReference type="Pfam" id="PF10584">
    <property type="entry name" value="Proteasome_A_N"/>
    <property type="match status" value="1"/>
</dbReference>
<comment type="function">
    <text evidence="1">The proteasome is a multicatalytic proteinase complex which is characterized by its ability to cleave peptides with Arg, Phe, Tyr, Leu, and Glu adjacent to the leaving group at neutral or slightly basic pH. The proteasome has an ATP-dependent proteolytic activity.</text>
</comment>
<comment type="similarity">
    <text evidence="6 7">Belongs to the peptidase T1A family.</text>
</comment>
<comment type="subunit">
    <text evidence="5">The 26S proteasome consists of a 20S proteasome core and two 19S regulatory subunits. The 20S proteasome core is composed of 28 subunits that are arranged in four stacked rings, resulting in a barrel-shaped structure. The two end rings are each formed by seven alpha subunits, and the two central rings are each formed by seven beta subunits. The catalytic chamber with the active sites is on the inside of the barrel.</text>
</comment>
<proteinExistence type="inferred from homology"/>
<dbReference type="InterPro" id="IPR034642">
    <property type="entry name" value="Proteasome_subunit_alpha6"/>
</dbReference>
<dbReference type="OrthoDB" id="431557at2759"/>
<dbReference type="Pfam" id="PF00227">
    <property type="entry name" value="Proteasome"/>
    <property type="match status" value="1"/>
</dbReference>
<evidence type="ECO:0000256" key="5">
    <source>
        <dbReference type="ARBA" id="ARBA00026071"/>
    </source>
</evidence>
<organism evidence="9">
    <name type="scientific">Diacronema lutheri</name>
    <name type="common">Unicellular marine alga</name>
    <name type="synonym">Monochrysis lutheri</name>
    <dbReference type="NCBI Taxonomy" id="2081491"/>
    <lineage>
        <taxon>Eukaryota</taxon>
        <taxon>Haptista</taxon>
        <taxon>Haptophyta</taxon>
        <taxon>Pavlovophyceae</taxon>
        <taxon>Pavlovales</taxon>
        <taxon>Pavlovaceae</taxon>
        <taxon>Diacronema</taxon>
    </lineage>
</organism>
<dbReference type="NCBIfam" id="NF003075">
    <property type="entry name" value="PRK03996.1"/>
    <property type="match status" value="1"/>
</dbReference>
<dbReference type="Proteomes" id="UP000751190">
    <property type="component" value="Unassembled WGS sequence"/>
</dbReference>
<evidence type="ECO:0000256" key="3">
    <source>
        <dbReference type="ARBA" id="ARBA00022942"/>
    </source>
</evidence>
<evidence type="ECO:0000256" key="1">
    <source>
        <dbReference type="ARBA" id="ARBA00002000"/>
    </source>
</evidence>
<dbReference type="EMBL" id="JAGTXO010000015">
    <property type="protein sequence ID" value="KAG8463607.1"/>
    <property type="molecule type" value="Genomic_DNA"/>
</dbReference>
<evidence type="ECO:0000256" key="7">
    <source>
        <dbReference type="RuleBase" id="RU000551"/>
    </source>
</evidence>
<gene>
    <name evidence="10" type="ORF">KFE25_003880</name>
    <name evidence="9" type="ORF">PLUT1463_LOCUS7047</name>
</gene>
<dbReference type="InterPro" id="IPR001353">
    <property type="entry name" value="Proteasome_sua/b"/>
</dbReference>
<keyword evidence="2 7" id="KW-0963">Cytoplasm</keyword>
<comment type="subcellular location">
    <subcellularLocation>
        <location evidence="7">Cytoplasm</location>
    </subcellularLocation>
    <subcellularLocation>
        <location evidence="7">Nucleus</location>
    </subcellularLocation>
</comment>
<evidence type="ECO:0000256" key="2">
    <source>
        <dbReference type="ARBA" id="ARBA00022490"/>
    </source>
</evidence>
<dbReference type="InterPro" id="IPR000426">
    <property type="entry name" value="Proteasome_asu_N"/>
</dbReference>
<dbReference type="PROSITE" id="PS51475">
    <property type="entry name" value="PROTEASOME_ALPHA_2"/>
    <property type="match status" value="1"/>
</dbReference>
<dbReference type="SMART" id="SM00948">
    <property type="entry name" value="Proteasome_A_N"/>
    <property type="match status" value="1"/>
</dbReference>
<evidence type="ECO:0000259" key="8">
    <source>
        <dbReference type="PROSITE" id="PS00388"/>
    </source>
</evidence>
<evidence type="ECO:0000256" key="4">
    <source>
        <dbReference type="ARBA" id="ARBA00023242"/>
    </source>
</evidence>
<dbReference type="InterPro" id="IPR029055">
    <property type="entry name" value="Ntn_hydrolases_N"/>
</dbReference>
<dbReference type="PANTHER" id="PTHR11599">
    <property type="entry name" value="PROTEASOME SUBUNIT ALPHA/BETA"/>
    <property type="match status" value="1"/>
</dbReference>
<reference evidence="9" key="1">
    <citation type="submission" date="2021-01" db="EMBL/GenBank/DDBJ databases">
        <authorList>
            <person name="Corre E."/>
            <person name="Pelletier E."/>
            <person name="Niang G."/>
            <person name="Scheremetjew M."/>
            <person name="Finn R."/>
            <person name="Kale V."/>
            <person name="Holt S."/>
            <person name="Cochrane G."/>
            <person name="Meng A."/>
            <person name="Brown T."/>
            <person name="Cohen L."/>
        </authorList>
    </citation>
    <scope>NUCLEOTIDE SEQUENCE</scope>
    <source>
        <strain evidence="9">RCC1537</strain>
    </source>
</reference>
<dbReference type="AlphaFoldDB" id="A0A7R9USK6"/>
<dbReference type="EMBL" id="HBEB01010882">
    <property type="protein sequence ID" value="CAD8272733.1"/>
    <property type="molecule type" value="Transcribed_RNA"/>
</dbReference>
<dbReference type="FunFam" id="3.60.20.10:FF:000055">
    <property type="entry name" value="Proteasome subunit alpha type"/>
    <property type="match status" value="1"/>
</dbReference>
<evidence type="ECO:0000313" key="11">
    <source>
        <dbReference type="Proteomes" id="UP000751190"/>
    </source>
</evidence>
<evidence type="ECO:0000313" key="10">
    <source>
        <dbReference type="EMBL" id="KAG8463607.1"/>
    </source>
</evidence>
<dbReference type="SUPFAM" id="SSF56235">
    <property type="entry name" value="N-terminal nucleophile aminohydrolases (Ntn hydrolases)"/>
    <property type="match status" value="1"/>
</dbReference>
<keyword evidence="11" id="KW-1185">Reference proteome</keyword>
<accession>A0A7R9USK6</accession>
<dbReference type="CDD" id="cd03754">
    <property type="entry name" value="proteasome_alpha_type_6"/>
    <property type="match status" value="1"/>
</dbReference>
<dbReference type="GO" id="GO:0019773">
    <property type="term" value="C:proteasome core complex, alpha-subunit complex"/>
    <property type="evidence" value="ECO:0007669"/>
    <property type="project" value="UniProtKB-UniRule"/>
</dbReference>
<keyword evidence="3 6" id="KW-0647">Proteasome</keyword>
<protein>
    <recommendedName>
        <fullName evidence="7">Proteasome subunit alpha type</fullName>
    </recommendedName>
</protein>
<dbReference type="GO" id="GO:0005634">
    <property type="term" value="C:nucleus"/>
    <property type="evidence" value="ECO:0007669"/>
    <property type="project" value="UniProtKB-SubCell"/>
</dbReference>
<dbReference type="PROSITE" id="PS00388">
    <property type="entry name" value="PROTEASOME_ALPHA_1"/>
    <property type="match status" value="1"/>
</dbReference>
<evidence type="ECO:0000256" key="6">
    <source>
        <dbReference type="PROSITE-ProRule" id="PRU00808"/>
    </source>
</evidence>
<reference evidence="10" key="2">
    <citation type="submission" date="2021-05" db="EMBL/GenBank/DDBJ databases">
        <title>The genome of the haptophyte Pavlova lutheri (Diacronema luteri, Pavlovales) - a model for lipid biosynthesis in eukaryotic algae.</title>
        <authorList>
            <person name="Hulatt C.J."/>
            <person name="Posewitz M.C."/>
        </authorList>
    </citation>
    <scope>NUCLEOTIDE SEQUENCE</scope>
    <source>
        <strain evidence="10">NIVA-4/92</strain>
    </source>
</reference>
<dbReference type="GO" id="GO:0006511">
    <property type="term" value="P:ubiquitin-dependent protein catabolic process"/>
    <property type="evidence" value="ECO:0007669"/>
    <property type="project" value="InterPro"/>
</dbReference>
<sequence>MSRGQTGYDRHITIFSPEGRLYQVEYAFKAIQTSGLTSVGVRGADCACIATQKKTPDKLHDPTSVTNMHKITDTIGIVTTGIVPDARSSIQTLREEAAEFKFTYGYDMPVESLAKRAADLAQVYTQHAYMRPLGVSLIICGMDIEGESKVPKLFRCDPAGYYAGYKATSSGNKEQEANNFLEKKLKADPAARLSYDDTVQTALGCLQTIVGADLKASDVEIAVVTAANPKFARLSDSEIEAQLTALAEKD</sequence>
<dbReference type="GO" id="GO:0005737">
    <property type="term" value="C:cytoplasm"/>
    <property type="evidence" value="ECO:0007669"/>
    <property type="project" value="UniProtKB-SubCell"/>
</dbReference>
<dbReference type="InterPro" id="IPR050115">
    <property type="entry name" value="Proteasome_alpha"/>
</dbReference>
<name>A0A7R9USK6_DIALT</name>